<dbReference type="InterPro" id="IPR010326">
    <property type="entry name" value="EXOC3/Sec6"/>
</dbReference>
<dbReference type="PANTHER" id="PTHR21292:SF1">
    <property type="entry name" value="EXOCYST COMPLEX COMPONENT 3"/>
    <property type="match status" value="1"/>
</dbReference>
<dbReference type="STRING" id="1555241.A0A4P9X4Z3"/>
<proteinExistence type="inferred from homology"/>
<dbReference type="Proteomes" id="UP000274922">
    <property type="component" value="Unassembled WGS sequence"/>
</dbReference>
<organism evidence="4 5">
    <name type="scientific">Caulochytrium protostelioides</name>
    <dbReference type="NCBI Taxonomy" id="1555241"/>
    <lineage>
        <taxon>Eukaryota</taxon>
        <taxon>Fungi</taxon>
        <taxon>Fungi incertae sedis</taxon>
        <taxon>Chytridiomycota</taxon>
        <taxon>Chytridiomycota incertae sedis</taxon>
        <taxon>Chytridiomycetes</taxon>
        <taxon>Caulochytriales</taxon>
        <taxon>Caulochytriaceae</taxon>
        <taxon>Caulochytrium</taxon>
    </lineage>
</organism>
<protein>
    <submittedName>
        <fullName evidence="4">Uncharacterized protein</fullName>
    </submittedName>
</protein>
<dbReference type="Gene3D" id="1.10.357.70">
    <property type="entry name" value="Exocyst complex component Sec6, C-terminal domain"/>
    <property type="match status" value="1"/>
</dbReference>
<dbReference type="GO" id="GO:0006887">
    <property type="term" value="P:exocytosis"/>
    <property type="evidence" value="ECO:0007669"/>
    <property type="project" value="UniProtKB-KW"/>
</dbReference>
<dbReference type="Gene3D" id="1.10.357.50">
    <property type="match status" value="1"/>
</dbReference>
<dbReference type="GO" id="GO:0000145">
    <property type="term" value="C:exocyst"/>
    <property type="evidence" value="ECO:0007669"/>
    <property type="project" value="InterPro"/>
</dbReference>
<keyword evidence="5" id="KW-1185">Reference proteome</keyword>
<accession>A0A4P9X4Z3</accession>
<keyword evidence="3" id="KW-0268">Exocytosis</keyword>
<sequence length="767" mass="87630">MLDLDNSDFTVAASEVAVQRIADALCHPDDLTNKLDVLIKRNASERARVEAQLKSVISGQLDGASRGLHDLDTSVTRTRHICTHLQAIASLCSDAQNEIRNYGRIKKISRTHQNFLATKEMVEQFRQLDEQVHRIGTLLEADMAHRDGMAPNLLFVHYQLQRLEAFRNRVLTKAWRSVNADVWATLGRYFHKLDLLQTRFETYLFELAARTVSLLQQGLASVVVRVVHIIEVEERLDEAAAQQPTDDGLLDDATSAIAARLRPRQVKGYRIRYFDGIHETIVSHVETIFAEHLGDLEGLLAEVDGMVENLVTIHDDLIPRFPKRYNIFHYFVLEYHRQIHGILNRLVNDTLETGSILKLLKWVTAYYDNMQNRIGVGEELLEPPLLDGKEADLIRQYLDLLQIKLREWFTNILTSETQLYLTRAEPPETDGSQIYYVGGSVMVFQMINQQVDVVLSASARMVPDIISECSGIFTTFATHWLGNLHAELQRFLDPRDDRKDRHAAEPLAPGLPEYVMAVGNDFLRSAEFTEVLSARTTALLQEPHRSQTASLLQEVREGFMKVTRRATTSLVDIVLADLQPAMVQLHTPSWYDHPLMAMIVSTLDDYCGDFQAHLSEYLFSKLMTELLERMVIKYLESFRNKGAKYRANAGDKIRHDIAAMTQFFAQSKAEKRVVAAVEPLTKIVSIIESSMRMVFLDFWALYQAYRDMPIAYIEDLLSRREDLTKSNVREIMENIHQKTEEDRENYRPGPQGIAPTVFSKITMGPSK</sequence>
<evidence type="ECO:0000256" key="3">
    <source>
        <dbReference type="ARBA" id="ARBA00022483"/>
    </source>
</evidence>
<name>A0A4P9X4Z3_9FUNG</name>
<dbReference type="Pfam" id="PF06046">
    <property type="entry name" value="Sec6"/>
    <property type="match status" value="1"/>
</dbReference>
<dbReference type="PANTHER" id="PTHR21292">
    <property type="entry name" value="EXOCYST COMPLEX COMPONENT SEC6-RELATED"/>
    <property type="match status" value="1"/>
</dbReference>
<evidence type="ECO:0000313" key="4">
    <source>
        <dbReference type="EMBL" id="RKP00177.1"/>
    </source>
</evidence>
<gene>
    <name evidence="4" type="ORF">CXG81DRAFT_13545</name>
</gene>
<comment type="similarity">
    <text evidence="1">Belongs to the SEC6 family.</text>
</comment>
<reference evidence="5" key="1">
    <citation type="journal article" date="2018" name="Nat. Microbiol.">
        <title>Leveraging single-cell genomics to expand the fungal tree of life.</title>
        <authorList>
            <person name="Ahrendt S.R."/>
            <person name="Quandt C.A."/>
            <person name="Ciobanu D."/>
            <person name="Clum A."/>
            <person name="Salamov A."/>
            <person name="Andreopoulos B."/>
            <person name="Cheng J.F."/>
            <person name="Woyke T."/>
            <person name="Pelin A."/>
            <person name="Henrissat B."/>
            <person name="Reynolds N.K."/>
            <person name="Benny G.L."/>
            <person name="Smith M.E."/>
            <person name="James T.Y."/>
            <person name="Grigoriev I.V."/>
        </authorList>
    </citation>
    <scope>NUCLEOTIDE SEQUENCE [LARGE SCALE GENOMIC DNA]</scope>
    <source>
        <strain evidence="5">ATCC 52028</strain>
    </source>
</reference>
<evidence type="ECO:0000256" key="2">
    <source>
        <dbReference type="ARBA" id="ARBA00022448"/>
    </source>
</evidence>
<dbReference type="EMBL" id="ML014231">
    <property type="protein sequence ID" value="RKP00177.1"/>
    <property type="molecule type" value="Genomic_DNA"/>
</dbReference>
<dbReference type="GO" id="GO:0000149">
    <property type="term" value="F:SNARE binding"/>
    <property type="evidence" value="ECO:0007669"/>
    <property type="project" value="TreeGrafter"/>
</dbReference>
<dbReference type="OrthoDB" id="190098at2759"/>
<dbReference type="GO" id="GO:0051601">
    <property type="term" value="P:exocyst localization"/>
    <property type="evidence" value="ECO:0007669"/>
    <property type="project" value="TreeGrafter"/>
</dbReference>
<dbReference type="AlphaFoldDB" id="A0A4P9X4Z3"/>
<dbReference type="InterPro" id="IPR042532">
    <property type="entry name" value="EXOC3/Sec6_C"/>
</dbReference>
<evidence type="ECO:0000313" key="5">
    <source>
        <dbReference type="Proteomes" id="UP000274922"/>
    </source>
</evidence>
<evidence type="ECO:0000256" key="1">
    <source>
        <dbReference type="ARBA" id="ARBA00009447"/>
    </source>
</evidence>
<keyword evidence="2" id="KW-0813">Transport</keyword>